<keyword evidence="3" id="KW-1185">Reference proteome</keyword>
<dbReference type="RefSeq" id="WP_036194847.1">
    <property type="nucleotide sequence ID" value="NZ_AVPS01000008.1"/>
</dbReference>
<evidence type="ECO:0000256" key="1">
    <source>
        <dbReference type="SAM" id="SignalP"/>
    </source>
</evidence>
<dbReference type="EMBL" id="AVPS01000008">
    <property type="protein sequence ID" value="KGM51097.1"/>
    <property type="molecule type" value="Genomic_DNA"/>
</dbReference>
<dbReference type="Proteomes" id="UP000030017">
    <property type="component" value="Unassembled WGS sequence"/>
</dbReference>
<dbReference type="AlphaFoldDB" id="A0A0A0EPH0"/>
<accession>A0A0A0EPH0</accession>
<organism evidence="2 3">
    <name type="scientific">Lysobacter concretionis Ko07 = DSM 16239</name>
    <dbReference type="NCBI Taxonomy" id="1122185"/>
    <lineage>
        <taxon>Bacteria</taxon>
        <taxon>Pseudomonadati</taxon>
        <taxon>Pseudomonadota</taxon>
        <taxon>Gammaproteobacteria</taxon>
        <taxon>Lysobacterales</taxon>
        <taxon>Lysobacteraceae</taxon>
        <taxon>Novilysobacter</taxon>
    </lineage>
</organism>
<keyword evidence="1" id="KW-0732">Signal</keyword>
<gene>
    <name evidence="2" type="ORF">N792_11895</name>
</gene>
<feature type="chain" id="PRO_5001969263" description="Calcium-binding protein" evidence="1">
    <location>
        <begin position="23"/>
        <end position="283"/>
    </location>
</feature>
<feature type="signal peptide" evidence="1">
    <location>
        <begin position="1"/>
        <end position="22"/>
    </location>
</feature>
<comment type="caution">
    <text evidence="2">The sequence shown here is derived from an EMBL/GenBank/DDBJ whole genome shotgun (WGS) entry which is preliminary data.</text>
</comment>
<reference evidence="2 3" key="1">
    <citation type="submission" date="2013-08" db="EMBL/GenBank/DDBJ databases">
        <title>Genome sequencing of Lysobacter.</title>
        <authorList>
            <person name="Zhang S."/>
            <person name="Wang G."/>
        </authorList>
    </citation>
    <scope>NUCLEOTIDE SEQUENCE [LARGE SCALE GENOMIC DNA]</scope>
    <source>
        <strain evidence="2 3">Ko07</strain>
    </source>
</reference>
<dbReference type="SUPFAM" id="SSF159501">
    <property type="entry name" value="EreA/ChaN-like"/>
    <property type="match status" value="1"/>
</dbReference>
<dbReference type="eggNOG" id="COG2312">
    <property type="taxonomic scope" value="Bacteria"/>
</dbReference>
<protein>
    <recommendedName>
        <fullName evidence="4">Calcium-binding protein</fullName>
    </recommendedName>
</protein>
<proteinExistence type="predicted"/>
<sequence>MSWICWNAVLAVYLLLSMPAHAADRWLDEGIAAASELIRSQAGEHRLLLLGEKHGTREIPVLVETLVAAYADGAPVVLGLEVPHGEHGALKSYMDSDGGVAARARLQSTSFWSRADDQHDGRRSHDMLDLVDALRVMRQRGRDVAVLPYDLGPDDARDHHARDAAMADTLRAAFAALPVGRLVVLTGNVHAMREKPRDAPPQMQRPMGSYLRDLDPFSVDIVARQGEFWACTNRCGPIRESAGAHLNQVDGSGAWDFRIVLPRFSVARLIGAGPAGEGRPPSG</sequence>
<evidence type="ECO:0000313" key="2">
    <source>
        <dbReference type="EMBL" id="KGM51097.1"/>
    </source>
</evidence>
<evidence type="ECO:0000313" key="3">
    <source>
        <dbReference type="Proteomes" id="UP000030017"/>
    </source>
</evidence>
<name>A0A0A0EPH0_9GAMM</name>
<evidence type="ECO:0008006" key="4">
    <source>
        <dbReference type="Google" id="ProtNLM"/>
    </source>
</evidence>
<dbReference type="OrthoDB" id="1409169at2"/>